<feature type="domain" description="CUE" evidence="3">
    <location>
        <begin position="33"/>
        <end position="76"/>
    </location>
</feature>
<evidence type="ECO:0000256" key="1">
    <source>
        <dbReference type="ARBA" id="ARBA00007105"/>
    </source>
</evidence>
<dbReference type="SUPFAM" id="SSF46934">
    <property type="entry name" value="UBA-like"/>
    <property type="match status" value="1"/>
</dbReference>
<comment type="similarity">
    <text evidence="1">Belongs to the SPATS2 family.</text>
</comment>
<dbReference type="PANTHER" id="PTHR15623:SF11">
    <property type="entry name" value="SPERMATOGENESIS-ASSOCIATED SERINE-RICH PROTEIN 2"/>
    <property type="match status" value="1"/>
</dbReference>
<dbReference type="PROSITE" id="PS51140">
    <property type="entry name" value="CUE"/>
    <property type="match status" value="1"/>
</dbReference>
<feature type="region of interest" description="Disordered" evidence="2">
    <location>
        <begin position="162"/>
        <end position="239"/>
    </location>
</feature>
<feature type="compositionally biased region" description="Basic residues" evidence="2">
    <location>
        <begin position="197"/>
        <end position="216"/>
    </location>
</feature>
<evidence type="ECO:0000313" key="5">
    <source>
        <dbReference type="Proteomes" id="UP000245119"/>
    </source>
</evidence>
<feature type="compositionally biased region" description="Basic and acidic residues" evidence="2">
    <location>
        <begin position="169"/>
        <end position="181"/>
    </location>
</feature>
<dbReference type="InterPro" id="IPR009060">
    <property type="entry name" value="UBA-like_sf"/>
</dbReference>
<dbReference type="Gene3D" id="1.10.8.10">
    <property type="entry name" value="DNA helicase RuvA subunit, C-terminal domain"/>
    <property type="match status" value="1"/>
</dbReference>
<feature type="compositionally biased region" description="Basic residues" evidence="2">
    <location>
        <begin position="90"/>
        <end position="100"/>
    </location>
</feature>
<feature type="compositionally biased region" description="Polar residues" evidence="2">
    <location>
        <begin position="413"/>
        <end position="445"/>
    </location>
</feature>
<organism evidence="4 5">
    <name type="scientific">Pomacea canaliculata</name>
    <name type="common">Golden apple snail</name>
    <dbReference type="NCBI Taxonomy" id="400727"/>
    <lineage>
        <taxon>Eukaryota</taxon>
        <taxon>Metazoa</taxon>
        <taxon>Spiralia</taxon>
        <taxon>Lophotrochozoa</taxon>
        <taxon>Mollusca</taxon>
        <taxon>Gastropoda</taxon>
        <taxon>Caenogastropoda</taxon>
        <taxon>Architaenioglossa</taxon>
        <taxon>Ampullarioidea</taxon>
        <taxon>Ampullariidae</taxon>
        <taxon>Pomacea</taxon>
    </lineage>
</organism>
<keyword evidence="5" id="KW-1185">Reference proteome</keyword>
<evidence type="ECO:0000313" key="4">
    <source>
        <dbReference type="EMBL" id="PVD38982.1"/>
    </source>
</evidence>
<dbReference type="Pfam" id="PF07139">
    <property type="entry name" value="SPATS2-like"/>
    <property type="match status" value="1"/>
</dbReference>
<feature type="region of interest" description="Disordered" evidence="2">
    <location>
        <begin position="84"/>
        <end position="110"/>
    </location>
</feature>
<accession>A0A2T7PZY6</accession>
<dbReference type="AlphaFoldDB" id="A0A2T7PZY6"/>
<feature type="region of interest" description="Disordered" evidence="2">
    <location>
        <begin position="409"/>
        <end position="553"/>
    </location>
</feature>
<feature type="compositionally biased region" description="Gly residues" evidence="2">
    <location>
        <begin position="490"/>
        <end position="507"/>
    </location>
</feature>
<feature type="compositionally biased region" description="Low complexity" evidence="2">
    <location>
        <begin position="467"/>
        <end position="486"/>
    </location>
</feature>
<dbReference type="InterPro" id="IPR009816">
    <property type="entry name" value="SPATS2-like"/>
</dbReference>
<dbReference type="OrthoDB" id="6136201at2759"/>
<name>A0A2T7PZY6_POMCA</name>
<protein>
    <recommendedName>
        <fullName evidence="3">CUE domain-containing protein</fullName>
    </recommendedName>
</protein>
<dbReference type="InterPro" id="IPR003892">
    <property type="entry name" value="CUE"/>
</dbReference>
<reference evidence="4 5" key="1">
    <citation type="submission" date="2018-04" db="EMBL/GenBank/DDBJ databases">
        <title>The genome of golden apple snail Pomacea canaliculata provides insight into stress tolerance and invasive adaptation.</title>
        <authorList>
            <person name="Liu C."/>
            <person name="Liu B."/>
            <person name="Ren Y."/>
            <person name="Zhang Y."/>
            <person name="Wang H."/>
            <person name="Li S."/>
            <person name="Jiang F."/>
            <person name="Yin L."/>
            <person name="Zhang G."/>
            <person name="Qian W."/>
            <person name="Fan W."/>
        </authorList>
    </citation>
    <scope>NUCLEOTIDE SEQUENCE [LARGE SCALE GENOMIC DNA]</scope>
    <source>
        <strain evidence="4">SZHN2017</strain>
        <tissue evidence="4">Muscle</tissue>
    </source>
</reference>
<sequence length="553" mass="60097">MARKNNVKSENPGTVHFDSRTRAVMAGQDSHDNVKEKVQSVREVVPGKSNNEIVMVLQYYDYNVEKAIQAYLEDGAKEALKEWHMPVAKPNKKKKNKKKPVSASQAENGTFTATGPALAASAASPSPTSSVEAIKANSSQVLSAKQEPTKYDVTKTTAASKYTLSNGDLPKEARTKSRQEESSVGTEGAGRTEAHGTHGHGHGHSHHSGSHGHSQRTHTTSERSTSSVGAGGDNHTRRPFQGLERAIKDLQRQTTSLERLHLVLDHEIDRSYKSIKNVFEEMRAHMNTREKQLISEMDIVKQQAYDVFKMRQEKAAALKIQIERAEKISEAELVELRADVKHFVSDRKIDEELGRTTRFHYDSDHLREEIMNFGEGGNGKLMTAEEMAELQVRLKNSLKIQGFSDRQRPVSINGVSTQDVNSDRGTSGRQRPQASQQIDQRNKGSGRSHASSTGHGATGSGSFHQEGSPSPQRSQHSPSGRGSAGRMRGGRGGSGSYNYRGGSGQGWGSPRRPYSGPGGGGGTRGGGDNDHRQRGRGAFRPGGLPVAINGGAS</sequence>
<evidence type="ECO:0000259" key="3">
    <source>
        <dbReference type="PROSITE" id="PS51140"/>
    </source>
</evidence>
<evidence type="ECO:0000256" key="2">
    <source>
        <dbReference type="SAM" id="MobiDB-lite"/>
    </source>
</evidence>
<gene>
    <name evidence="4" type="ORF">C0Q70_01607</name>
</gene>
<dbReference type="PANTHER" id="PTHR15623">
    <property type="entry name" value="SPERMATOGENESIS-ASSOCIATED SERINE-RICH PROTEIN 2-RELATED"/>
    <property type="match status" value="1"/>
</dbReference>
<dbReference type="Proteomes" id="UP000245119">
    <property type="component" value="Linkage Group LG1"/>
</dbReference>
<dbReference type="GO" id="GO:0043130">
    <property type="term" value="F:ubiquitin binding"/>
    <property type="evidence" value="ECO:0007669"/>
    <property type="project" value="InterPro"/>
</dbReference>
<dbReference type="EMBL" id="PZQS01000001">
    <property type="protein sequence ID" value="PVD38982.1"/>
    <property type="molecule type" value="Genomic_DNA"/>
</dbReference>
<feature type="compositionally biased region" description="Gly residues" evidence="2">
    <location>
        <begin position="516"/>
        <end position="526"/>
    </location>
</feature>
<comment type="caution">
    <text evidence="4">The sequence shown here is derived from an EMBL/GenBank/DDBJ whole genome shotgun (WGS) entry which is preliminary data.</text>
</comment>
<proteinExistence type="inferred from homology"/>
<dbReference type="GO" id="GO:0005737">
    <property type="term" value="C:cytoplasm"/>
    <property type="evidence" value="ECO:0007669"/>
    <property type="project" value="TreeGrafter"/>
</dbReference>